<dbReference type="RefSeq" id="WP_136061708.1">
    <property type="nucleotide sequence ID" value="NZ_CAAHFH010000001.1"/>
</dbReference>
<feature type="domain" description="Multidrug resistance protein MdtA-like barrel-sandwich hybrid" evidence="5">
    <location>
        <begin position="70"/>
        <end position="206"/>
    </location>
</feature>
<reference evidence="8 9" key="1">
    <citation type="submission" date="2019-04" db="EMBL/GenBank/DDBJ databases">
        <authorList>
            <person name="Van Vliet M D."/>
        </authorList>
    </citation>
    <scope>NUCLEOTIDE SEQUENCE [LARGE SCALE GENOMIC DNA]</scope>
    <source>
        <strain evidence="8 9">F21</strain>
    </source>
</reference>
<dbReference type="Gene3D" id="2.40.50.100">
    <property type="match status" value="1"/>
</dbReference>
<comment type="subcellular location">
    <subcellularLocation>
        <location evidence="1">Cell envelope</location>
    </subcellularLocation>
</comment>
<evidence type="ECO:0000256" key="2">
    <source>
        <dbReference type="ARBA" id="ARBA00009477"/>
    </source>
</evidence>
<dbReference type="PANTHER" id="PTHR30158:SF3">
    <property type="entry name" value="MULTIDRUG EFFLUX PUMP SUBUNIT ACRA-RELATED"/>
    <property type="match status" value="1"/>
</dbReference>
<organism evidence="8 9">
    <name type="scientific">Pontiella sulfatireligans</name>
    <dbReference type="NCBI Taxonomy" id="2750658"/>
    <lineage>
        <taxon>Bacteria</taxon>
        <taxon>Pseudomonadati</taxon>
        <taxon>Kiritimatiellota</taxon>
        <taxon>Kiritimatiellia</taxon>
        <taxon>Kiritimatiellales</taxon>
        <taxon>Pontiellaceae</taxon>
        <taxon>Pontiella</taxon>
    </lineage>
</organism>
<comment type="similarity">
    <text evidence="2">Belongs to the membrane fusion protein (MFP) (TC 8.A.1) family.</text>
</comment>
<dbReference type="Gene3D" id="2.40.420.20">
    <property type="match status" value="1"/>
</dbReference>
<dbReference type="Gene3D" id="1.10.287.470">
    <property type="entry name" value="Helix hairpin bin"/>
    <property type="match status" value="1"/>
</dbReference>
<sequence length="379" mass="40413">MLKVIGKIVGAVALMGLGFLVSRFVPAGGPPPGMMGMGQMPPPIVAAMELKAVPLDVLDEYIGAVEPIQEVMVKSEVAGYIDQVHFTEGSFVKEGDLLFTIDQSQYQAIVEVREANLASAQAVRVHANKFVERMHKAGERSVSQSDVDAAESDLLKAEAMVKQAEANLNLAQIDLAYSEIRAPISGRIGMAMATKGNYVTSGSDALARIVQVDPIRVVFSLTDRAFLNLRQQEIDGAVNGMVAKVRLPNGTMLPLVGKKDFDDNEISSTTGTMAVRYVFENPNCMLVSGGYVTILLGTPERPMGLRIPQKAVLMDPKGTYVLTVDEAGLVGSARVQLGQSIESDFVVLSGLEAGDRVVVEGVQKAAPGITVQVALQEAL</sequence>
<gene>
    <name evidence="8" type="primary">bepF_1</name>
    <name evidence="8" type="ORF">SCARR_02333</name>
</gene>
<evidence type="ECO:0000256" key="3">
    <source>
        <dbReference type="SAM" id="Coils"/>
    </source>
</evidence>
<dbReference type="PANTHER" id="PTHR30158">
    <property type="entry name" value="ACRA/E-RELATED COMPONENT OF DRUG EFFLUX TRANSPORTER"/>
    <property type="match status" value="1"/>
</dbReference>
<dbReference type="InterPro" id="IPR058624">
    <property type="entry name" value="MdtA-like_HH"/>
</dbReference>
<dbReference type="GO" id="GO:0005886">
    <property type="term" value="C:plasma membrane"/>
    <property type="evidence" value="ECO:0007669"/>
    <property type="project" value="TreeGrafter"/>
</dbReference>
<protein>
    <submittedName>
        <fullName evidence="8">Efflux pump periplasmic linker BepF</fullName>
    </submittedName>
</protein>
<evidence type="ECO:0000259" key="5">
    <source>
        <dbReference type="Pfam" id="PF25917"/>
    </source>
</evidence>
<dbReference type="InterPro" id="IPR058626">
    <property type="entry name" value="MdtA-like_b-barrel"/>
</dbReference>
<proteinExistence type="inferred from homology"/>
<dbReference type="Proteomes" id="UP000346198">
    <property type="component" value="Unassembled WGS sequence"/>
</dbReference>
<evidence type="ECO:0000256" key="1">
    <source>
        <dbReference type="ARBA" id="ARBA00004196"/>
    </source>
</evidence>
<dbReference type="NCBIfam" id="TIGR01730">
    <property type="entry name" value="RND_mfp"/>
    <property type="match status" value="1"/>
</dbReference>
<dbReference type="EMBL" id="CAAHFH010000001">
    <property type="protein sequence ID" value="VGO20272.1"/>
    <property type="molecule type" value="Genomic_DNA"/>
</dbReference>
<evidence type="ECO:0000313" key="9">
    <source>
        <dbReference type="Proteomes" id="UP000346198"/>
    </source>
</evidence>
<keyword evidence="3" id="KW-0175">Coiled coil</keyword>
<accession>A0A6C2UJ69</accession>
<feature type="coiled-coil region" evidence="3">
    <location>
        <begin position="147"/>
        <end position="174"/>
    </location>
</feature>
<evidence type="ECO:0000259" key="6">
    <source>
        <dbReference type="Pfam" id="PF25944"/>
    </source>
</evidence>
<name>A0A6C2UJ69_9BACT</name>
<dbReference type="GO" id="GO:0030313">
    <property type="term" value="C:cell envelope"/>
    <property type="evidence" value="ECO:0007669"/>
    <property type="project" value="UniProtKB-SubCell"/>
</dbReference>
<feature type="domain" description="Multidrug resistance protein MdtA-like beta-barrel" evidence="6">
    <location>
        <begin position="214"/>
        <end position="296"/>
    </location>
</feature>
<dbReference type="Gene3D" id="2.40.30.170">
    <property type="match status" value="1"/>
</dbReference>
<dbReference type="Pfam" id="PF25917">
    <property type="entry name" value="BSH_RND"/>
    <property type="match status" value="1"/>
</dbReference>
<dbReference type="SUPFAM" id="SSF111369">
    <property type="entry name" value="HlyD-like secretion proteins"/>
    <property type="match status" value="1"/>
</dbReference>
<feature type="domain" description="Multidrug resistance protein MdtA-like alpha-helical hairpin" evidence="4">
    <location>
        <begin position="114"/>
        <end position="178"/>
    </location>
</feature>
<evidence type="ECO:0000259" key="4">
    <source>
        <dbReference type="Pfam" id="PF25876"/>
    </source>
</evidence>
<dbReference type="Pfam" id="PF25967">
    <property type="entry name" value="RND-MFP_C"/>
    <property type="match status" value="1"/>
</dbReference>
<dbReference type="GO" id="GO:0015721">
    <property type="term" value="P:bile acid and bile salt transport"/>
    <property type="evidence" value="ECO:0007669"/>
    <property type="project" value="TreeGrafter"/>
</dbReference>
<keyword evidence="9" id="KW-1185">Reference proteome</keyword>
<feature type="domain" description="Multidrug resistance protein MdtA-like C-terminal permuted SH3" evidence="7">
    <location>
        <begin position="307"/>
        <end position="364"/>
    </location>
</feature>
<dbReference type="InterPro" id="IPR006143">
    <property type="entry name" value="RND_pump_MFP"/>
</dbReference>
<dbReference type="InterPro" id="IPR058627">
    <property type="entry name" value="MdtA-like_C"/>
</dbReference>
<dbReference type="AlphaFoldDB" id="A0A6C2UJ69"/>
<dbReference type="GO" id="GO:0046677">
    <property type="term" value="P:response to antibiotic"/>
    <property type="evidence" value="ECO:0007669"/>
    <property type="project" value="TreeGrafter"/>
</dbReference>
<dbReference type="Pfam" id="PF25944">
    <property type="entry name" value="Beta-barrel_RND"/>
    <property type="match status" value="1"/>
</dbReference>
<dbReference type="InterPro" id="IPR058625">
    <property type="entry name" value="MdtA-like_BSH"/>
</dbReference>
<evidence type="ECO:0000259" key="7">
    <source>
        <dbReference type="Pfam" id="PF25967"/>
    </source>
</evidence>
<evidence type="ECO:0000313" key="8">
    <source>
        <dbReference type="EMBL" id="VGO20272.1"/>
    </source>
</evidence>
<dbReference type="GO" id="GO:0022857">
    <property type="term" value="F:transmembrane transporter activity"/>
    <property type="evidence" value="ECO:0007669"/>
    <property type="project" value="InterPro"/>
</dbReference>
<dbReference type="Pfam" id="PF25876">
    <property type="entry name" value="HH_MFP_RND"/>
    <property type="match status" value="1"/>
</dbReference>